<dbReference type="Proteomes" id="UP001482620">
    <property type="component" value="Unassembled WGS sequence"/>
</dbReference>
<feature type="region of interest" description="Disordered" evidence="1">
    <location>
        <begin position="97"/>
        <end position="124"/>
    </location>
</feature>
<comment type="caution">
    <text evidence="2">The sequence shown here is derived from an EMBL/GenBank/DDBJ whole genome shotgun (WGS) entry which is preliminary data.</text>
</comment>
<reference evidence="2 3" key="1">
    <citation type="submission" date="2021-06" db="EMBL/GenBank/DDBJ databases">
        <authorList>
            <person name="Palmer J.M."/>
        </authorList>
    </citation>
    <scope>NUCLEOTIDE SEQUENCE [LARGE SCALE GENOMIC DNA]</scope>
    <source>
        <strain evidence="3">if_2019</strain>
        <tissue evidence="2">Muscle</tissue>
    </source>
</reference>
<evidence type="ECO:0000313" key="2">
    <source>
        <dbReference type="EMBL" id="MEQ2255660.1"/>
    </source>
</evidence>
<evidence type="ECO:0000256" key="1">
    <source>
        <dbReference type="SAM" id="MobiDB-lite"/>
    </source>
</evidence>
<proteinExistence type="predicted"/>
<name>A0ABV0VEF1_9TELE</name>
<dbReference type="EMBL" id="JAHRIQ010105737">
    <property type="protein sequence ID" value="MEQ2255660.1"/>
    <property type="molecule type" value="Genomic_DNA"/>
</dbReference>
<organism evidence="2 3">
    <name type="scientific">Ilyodon furcidens</name>
    <name type="common">goldbreast splitfin</name>
    <dbReference type="NCBI Taxonomy" id="33524"/>
    <lineage>
        <taxon>Eukaryota</taxon>
        <taxon>Metazoa</taxon>
        <taxon>Chordata</taxon>
        <taxon>Craniata</taxon>
        <taxon>Vertebrata</taxon>
        <taxon>Euteleostomi</taxon>
        <taxon>Actinopterygii</taxon>
        <taxon>Neopterygii</taxon>
        <taxon>Teleostei</taxon>
        <taxon>Neoteleostei</taxon>
        <taxon>Acanthomorphata</taxon>
        <taxon>Ovalentaria</taxon>
        <taxon>Atherinomorphae</taxon>
        <taxon>Cyprinodontiformes</taxon>
        <taxon>Goodeidae</taxon>
        <taxon>Ilyodon</taxon>
    </lineage>
</organism>
<evidence type="ECO:0000313" key="3">
    <source>
        <dbReference type="Proteomes" id="UP001482620"/>
    </source>
</evidence>
<sequence length="124" mass="14046">MSSECHTLRPHRFCEANQFITSQRRAFTSSLPSSCSIGRSPNERGCRVLASPPRLKGAKKSRSKSNVESEPWPWLRILVKGREDWCQAQQRREGLWGDGRGEALTGRGMDCQEEINNERNAGSR</sequence>
<keyword evidence="3" id="KW-1185">Reference proteome</keyword>
<protein>
    <submittedName>
        <fullName evidence="2">Uncharacterized protein</fullName>
    </submittedName>
</protein>
<accession>A0ABV0VEF1</accession>
<gene>
    <name evidence="2" type="ORF">ILYODFUR_016240</name>
</gene>
<feature type="region of interest" description="Disordered" evidence="1">
    <location>
        <begin position="46"/>
        <end position="66"/>
    </location>
</feature>